<protein>
    <recommendedName>
        <fullName evidence="1">Superoxide dismutase [Cu-Zn]</fullName>
        <ecNumber evidence="1">1.15.1.1</ecNumber>
    </recommendedName>
</protein>
<comment type="function">
    <text evidence="1">Destroys radicals which are normally produced within the cells and which are toxic to biological systems.</text>
</comment>
<evidence type="ECO:0000313" key="4">
    <source>
        <dbReference type="EMBL" id="KAK3769799.1"/>
    </source>
</evidence>
<dbReference type="PRINTS" id="PR00068">
    <property type="entry name" value="CUZNDISMTASE"/>
</dbReference>
<dbReference type="GO" id="GO:0005507">
    <property type="term" value="F:copper ion binding"/>
    <property type="evidence" value="ECO:0007669"/>
    <property type="project" value="InterPro"/>
</dbReference>
<comment type="similarity">
    <text evidence="1">Belongs to the Cu-Zn superoxide dismutase family.</text>
</comment>
<dbReference type="EC" id="1.15.1.1" evidence="1"/>
<dbReference type="InterPro" id="IPR024134">
    <property type="entry name" value="SOD_Cu/Zn_/chaperone"/>
</dbReference>
<dbReference type="PROSITE" id="PS00332">
    <property type="entry name" value="SOD_CU_ZN_2"/>
    <property type="match status" value="1"/>
</dbReference>
<dbReference type="Proteomes" id="UP001283361">
    <property type="component" value="Unassembled WGS sequence"/>
</dbReference>
<keyword evidence="1" id="KW-0560">Oxidoreductase</keyword>
<reference evidence="4" key="1">
    <citation type="journal article" date="2023" name="G3 (Bethesda)">
        <title>A reference genome for the long-term kleptoplast-retaining sea slug Elysia crispata morphotype clarki.</title>
        <authorList>
            <person name="Eastman K.E."/>
            <person name="Pendleton A.L."/>
            <person name="Shaikh M.A."/>
            <person name="Suttiyut T."/>
            <person name="Ogas R."/>
            <person name="Tomko P."/>
            <person name="Gavelis G."/>
            <person name="Widhalm J.R."/>
            <person name="Wisecaver J.H."/>
        </authorList>
    </citation>
    <scope>NUCLEOTIDE SEQUENCE</scope>
    <source>
        <strain evidence="4">ECLA1</strain>
    </source>
</reference>
<keyword evidence="1" id="KW-0479">Metal-binding</keyword>
<evidence type="ECO:0000256" key="2">
    <source>
        <dbReference type="SAM" id="SignalP"/>
    </source>
</evidence>
<gene>
    <name evidence="4" type="ORF">RRG08_046904</name>
</gene>
<dbReference type="Gene3D" id="2.60.40.200">
    <property type="entry name" value="Superoxide dismutase, copper/zinc binding domain"/>
    <property type="match status" value="1"/>
</dbReference>
<accession>A0AAE1DGG7</accession>
<keyword evidence="5" id="KW-1185">Reference proteome</keyword>
<dbReference type="SUPFAM" id="SSF49329">
    <property type="entry name" value="Cu,Zn superoxide dismutase-like"/>
    <property type="match status" value="1"/>
</dbReference>
<evidence type="ECO:0000313" key="5">
    <source>
        <dbReference type="Proteomes" id="UP001283361"/>
    </source>
</evidence>
<dbReference type="PROSITE" id="PS00087">
    <property type="entry name" value="SOD_CU_ZN_1"/>
    <property type="match status" value="1"/>
</dbReference>
<evidence type="ECO:0000256" key="1">
    <source>
        <dbReference type="RuleBase" id="RU000393"/>
    </source>
</evidence>
<feature type="signal peptide" evidence="2">
    <location>
        <begin position="1"/>
        <end position="17"/>
    </location>
</feature>
<proteinExistence type="inferred from homology"/>
<name>A0AAE1DGG7_9GAST</name>
<dbReference type="InterPro" id="IPR018152">
    <property type="entry name" value="SOD_Cu/Zn_BS"/>
</dbReference>
<dbReference type="Pfam" id="PF00080">
    <property type="entry name" value="Sod_Cu"/>
    <property type="match status" value="1"/>
</dbReference>
<keyword evidence="1" id="KW-0862">Zinc</keyword>
<dbReference type="EMBL" id="JAWDGP010003890">
    <property type="protein sequence ID" value="KAK3769799.1"/>
    <property type="molecule type" value="Genomic_DNA"/>
</dbReference>
<feature type="chain" id="PRO_5042286708" description="Superoxide dismutase [Cu-Zn]" evidence="2">
    <location>
        <begin position="18"/>
        <end position="230"/>
    </location>
</feature>
<keyword evidence="1" id="KW-0186">Copper</keyword>
<organism evidence="4 5">
    <name type="scientific">Elysia crispata</name>
    <name type="common">lettuce slug</name>
    <dbReference type="NCBI Taxonomy" id="231223"/>
    <lineage>
        <taxon>Eukaryota</taxon>
        <taxon>Metazoa</taxon>
        <taxon>Spiralia</taxon>
        <taxon>Lophotrochozoa</taxon>
        <taxon>Mollusca</taxon>
        <taxon>Gastropoda</taxon>
        <taxon>Heterobranchia</taxon>
        <taxon>Euthyneura</taxon>
        <taxon>Panpulmonata</taxon>
        <taxon>Sacoglossa</taxon>
        <taxon>Placobranchoidea</taxon>
        <taxon>Plakobranchidae</taxon>
        <taxon>Elysia</taxon>
    </lineage>
</organism>
<dbReference type="InterPro" id="IPR001424">
    <property type="entry name" value="SOD_Cu_Zn_dom"/>
</dbReference>
<comment type="cofactor">
    <cofactor evidence="1">
        <name>Zn(2+)</name>
        <dbReference type="ChEBI" id="CHEBI:29105"/>
    </cofactor>
    <text evidence="1">Binds 1 zinc ion per subunit.</text>
</comment>
<dbReference type="CDD" id="cd00305">
    <property type="entry name" value="Cu-Zn_Superoxide_Dismutase"/>
    <property type="match status" value="1"/>
</dbReference>
<sequence>MLKIASLVILHVFGCYSVRRLKEAYWEPISPQIIISEINKLDNVVLGPDDFSLSSVPSPRNAICHMQPDPTSSEKVSGFVAFKQREPNQRLGSCLSLHGFDTKASKSKNRKHGFHIHEYGDVSGGCGSTGGHFNPTGATHGGPGDKERHFGDLGNLIHDDDGNVFQSFVDGLISLYGIHSIIGRALVVHELEDDLGRPGDPGSLTTGNAGARLACCVIGFTTEEMVDNSC</sequence>
<feature type="domain" description="Superoxide dismutase copper/zinc binding" evidence="3">
    <location>
        <begin position="76"/>
        <end position="218"/>
    </location>
</feature>
<comment type="cofactor">
    <cofactor evidence="1">
        <name>Cu cation</name>
        <dbReference type="ChEBI" id="CHEBI:23378"/>
    </cofactor>
    <text evidence="1">Binds 1 copper ion per subunit.</text>
</comment>
<dbReference type="InterPro" id="IPR036423">
    <property type="entry name" value="SOD-like_Cu/Zn_dom_sf"/>
</dbReference>
<dbReference type="GO" id="GO:0004784">
    <property type="term" value="F:superoxide dismutase activity"/>
    <property type="evidence" value="ECO:0007669"/>
    <property type="project" value="UniProtKB-EC"/>
</dbReference>
<dbReference type="AlphaFoldDB" id="A0AAE1DGG7"/>
<keyword evidence="2" id="KW-0732">Signal</keyword>
<dbReference type="PANTHER" id="PTHR10003">
    <property type="entry name" value="SUPEROXIDE DISMUTASE CU-ZN -RELATED"/>
    <property type="match status" value="1"/>
</dbReference>
<comment type="catalytic activity">
    <reaction evidence="1">
        <text>2 superoxide + 2 H(+) = H2O2 + O2</text>
        <dbReference type="Rhea" id="RHEA:20696"/>
        <dbReference type="ChEBI" id="CHEBI:15378"/>
        <dbReference type="ChEBI" id="CHEBI:15379"/>
        <dbReference type="ChEBI" id="CHEBI:16240"/>
        <dbReference type="ChEBI" id="CHEBI:18421"/>
        <dbReference type="EC" id="1.15.1.1"/>
    </reaction>
</comment>
<comment type="caution">
    <text evidence="4">The sequence shown here is derived from an EMBL/GenBank/DDBJ whole genome shotgun (WGS) entry which is preliminary data.</text>
</comment>
<evidence type="ECO:0000259" key="3">
    <source>
        <dbReference type="Pfam" id="PF00080"/>
    </source>
</evidence>